<dbReference type="AlphaFoldDB" id="A0A9P7V7C3"/>
<organism evidence="1 2">
    <name type="scientific">Scheffersomyces spartinae</name>
    <dbReference type="NCBI Taxonomy" id="45513"/>
    <lineage>
        <taxon>Eukaryota</taxon>
        <taxon>Fungi</taxon>
        <taxon>Dikarya</taxon>
        <taxon>Ascomycota</taxon>
        <taxon>Saccharomycotina</taxon>
        <taxon>Pichiomycetes</taxon>
        <taxon>Debaryomycetaceae</taxon>
        <taxon>Scheffersomyces</taxon>
    </lineage>
</organism>
<evidence type="ECO:0000313" key="2">
    <source>
        <dbReference type="Proteomes" id="UP000790833"/>
    </source>
</evidence>
<dbReference type="InterPro" id="IPR021848">
    <property type="entry name" value="HODM_asu-like"/>
</dbReference>
<name>A0A9P7V7C3_9ASCO</name>
<proteinExistence type="predicted"/>
<dbReference type="RefSeq" id="XP_043048263.1">
    <property type="nucleotide sequence ID" value="XM_043192291.1"/>
</dbReference>
<protein>
    <submittedName>
        <fullName evidence="1">Uncharacterized protein</fullName>
    </submittedName>
</protein>
<evidence type="ECO:0000313" key="1">
    <source>
        <dbReference type="EMBL" id="KAG7192713.1"/>
    </source>
</evidence>
<dbReference type="EMBL" id="JAHMUF010000016">
    <property type="protein sequence ID" value="KAG7192713.1"/>
    <property type="molecule type" value="Genomic_DNA"/>
</dbReference>
<reference evidence="1" key="1">
    <citation type="submission" date="2021-03" db="EMBL/GenBank/DDBJ databases">
        <authorList>
            <person name="Palmer J.M."/>
        </authorList>
    </citation>
    <scope>NUCLEOTIDE SEQUENCE</scope>
    <source>
        <strain evidence="1">ARV_011</strain>
    </source>
</reference>
<keyword evidence="2" id="KW-1185">Reference proteome</keyword>
<dbReference type="OrthoDB" id="5043642at2759"/>
<dbReference type="GeneID" id="66114870"/>
<dbReference type="Proteomes" id="UP000790833">
    <property type="component" value="Unassembled WGS sequence"/>
</dbReference>
<comment type="caution">
    <text evidence="1">The sequence shown here is derived from an EMBL/GenBank/DDBJ whole genome shotgun (WGS) entry which is preliminary data.</text>
</comment>
<gene>
    <name evidence="1" type="ORF">KQ657_001496</name>
</gene>
<sequence>MVDDTYEWNKTPPLALRPFKKKYNMTMGISTILPQDWFNIEWDHKKITDLKKRVVSKHEPYVLFNDEACDLAIHEYYEMVVKILLIKYPKYYKQIKKESGHLRWVHDTIRDEYLPDITTASQYTSRDLLRYLLVIVEEDFLLLLKDDPMDPEYKLKGGSWCLPSGFDPVDKFNNDILTIHLPVPYYQEKLKTSMNKYLSRVDPHKFVTRSNWTVQAHPQMFALATTKDYDHENHLKTEELDFNDVVLRVERQVVTKLPRLKAIVFTIKTYLTPLTQLKLEGNSSICEAIAGIDDRVGEYKRTDAWAPAVLEYMNNSSKPENIRFPDYDSEQPLADGNS</sequence>
<accession>A0A9P7V7C3</accession>
<dbReference type="Pfam" id="PF11927">
    <property type="entry name" value="HODM_asu-like"/>
    <property type="match status" value="1"/>
</dbReference>